<dbReference type="RefSeq" id="WP_382762068.1">
    <property type="nucleotide sequence ID" value="NZ_JBHXKZ010000001.1"/>
</dbReference>
<evidence type="ECO:0000313" key="4">
    <source>
        <dbReference type="Proteomes" id="UP001598352"/>
    </source>
</evidence>
<keyword evidence="1" id="KW-0175">Coiled coil</keyword>
<dbReference type="Proteomes" id="UP001598352">
    <property type="component" value="Unassembled WGS sequence"/>
</dbReference>
<feature type="compositionally biased region" description="Polar residues" evidence="2">
    <location>
        <begin position="613"/>
        <end position="625"/>
    </location>
</feature>
<feature type="coiled-coil region" evidence="1">
    <location>
        <begin position="416"/>
        <end position="443"/>
    </location>
</feature>
<reference evidence="3 4" key="1">
    <citation type="submission" date="2024-09" db="EMBL/GenBank/DDBJ databases">
        <title>The Natural Products Discovery Center: Release of the First 8490 Sequenced Strains for Exploring Actinobacteria Biosynthetic Diversity.</title>
        <authorList>
            <person name="Kalkreuter E."/>
            <person name="Kautsar S.A."/>
            <person name="Yang D."/>
            <person name="Bader C.D."/>
            <person name="Teijaro C.N."/>
            <person name="Fluegel L."/>
            <person name="Davis C.M."/>
            <person name="Simpson J.R."/>
            <person name="Lauterbach L."/>
            <person name="Steele A.D."/>
            <person name="Gui C."/>
            <person name="Meng S."/>
            <person name="Li G."/>
            <person name="Viehrig K."/>
            <person name="Ye F."/>
            <person name="Su P."/>
            <person name="Kiefer A.F."/>
            <person name="Nichols A."/>
            <person name="Cepeda A.J."/>
            <person name="Yan W."/>
            <person name="Fan B."/>
            <person name="Jiang Y."/>
            <person name="Adhikari A."/>
            <person name="Zheng C.-J."/>
            <person name="Schuster L."/>
            <person name="Cowan T.M."/>
            <person name="Smanski M.J."/>
            <person name="Chevrette M.G."/>
            <person name="De Carvalho L.P.S."/>
            <person name="Shen B."/>
        </authorList>
    </citation>
    <scope>NUCLEOTIDE SEQUENCE [LARGE SCALE GENOMIC DNA]</scope>
    <source>
        <strain evidence="3 4">NPDC058428</strain>
    </source>
</reference>
<dbReference type="InterPro" id="IPR027417">
    <property type="entry name" value="P-loop_NTPase"/>
</dbReference>
<protein>
    <recommendedName>
        <fullName evidence="5">Rad50/SbcC-type AAA domain-containing protein</fullName>
    </recommendedName>
</protein>
<proteinExistence type="predicted"/>
<evidence type="ECO:0000256" key="2">
    <source>
        <dbReference type="SAM" id="MobiDB-lite"/>
    </source>
</evidence>
<organism evidence="3 4">
    <name type="scientific">Streptomyces rubiginosohelvolus</name>
    <dbReference type="NCBI Taxonomy" id="67362"/>
    <lineage>
        <taxon>Bacteria</taxon>
        <taxon>Bacillati</taxon>
        <taxon>Actinomycetota</taxon>
        <taxon>Actinomycetes</taxon>
        <taxon>Kitasatosporales</taxon>
        <taxon>Streptomycetaceae</taxon>
        <taxon>Streptomyces</taxon>
    </lineage>
</organism>
<evidence type="ECO:0000256" key="1">
    <source>
        <dbReference type="SAM" id="Coils"/>
    </source>
</evidence>
<dbReference type="EMBL" id="JBHXKZ010000001">
    <property type="protein sequence ID" value="MFD4821375.1"/>
    <property type="molecule type" value="Genomic_DNA"/>
</dbReference>
<gene>
    <name evidence="3" type="ORF">ACFWOQ_02255</name>
</gene>
<sequence length="625" mass="68723">MSELRLVHLTYAGMNKPTASVEFGPDLTVIYGASDTGKSFIAESIDYILGGSQAPEVPEADGYSQILLGLRLPDGSPLTLLRAPHSGTIHLYRSDHRSVVTAPADTQVTAAHTARSKNSLSLFLLNELALADLRIRKNEAGASRALTLRDLIHLAVIPETRMVAPLSPVLSSAAASGKTAAASVIRLLLTGESDPDVDTGLNAGQRRVNKGKITLLDQIILDLQSKLTTNENVRDLRDRQVRLQASIDEHSTILRVITDRHLTAVTTRMKAAEELATVESRLAETGDLVTRFRLLEDQYRSDLDRLEMVTEAGSLLGYFRVGTCVFCGAAPEHQHPGHSEHETTQLHLAVQNETAKTTSLLADLLPTIEDLRGQFETLTQRRVSLLHDTARMDQEIAATQEQLAPMRARMEEHLHARSEIERNLELHERIDELEQRRSHLDGETIGGAPRPADYVPNPILTAFDQAVRRTLEAWKVPSVDFAEYDQYAMDIRAGGRARSSRGKGVRSVLHSAFTTALAQFCLDNGRPHPGFIVLDSPVVTYRDPIMDDEPVGEDVDLTSHVVDHFYADMLGFPGQAVIIENGDPPLNVLSEARIYRFTGTGPGRHGFFPADPQESTADTLSPLNR</sequence>
<dbReference type="Gene3D" id="3.40.50.300">
    <property type="entry name" value="P-loop containing nucleotide triphosphate hydrolases"/>
    <property type="match status" value="1"/>
</dbReference>
<name>A0ABW6ETU2_9ACTN</name>
<accession>A0ABW6ETU2</accession>
<comment type="caution">
    <text evidence="3">The sequence shown here is derived from an EMBL/GenBank/DDBJ whole genome shotgun (WGS) entry which is preliminary data.</text>
</comment>
<evidence type="ECO:0000313" key="3">
    <source>
        <dbReference type="EMBL" id="MFD4821375.1"/>
    </source>
</evidence>
<evidence type="ECO:0008006" key="5">
    <source>
        <dbReference type="Google" id="ProtNLM"/>
    </source>
</evidence>
<feature type="region of interest" description="Disordered" evidence="2">
    <location>
        <begin position="604"/>
        <end position="625"/>
    </location>
</feature>
<keyword evidence="4" id="KW-1185">Reference proteome</keyword>